<keyword evidence="1" id="KW-0472">Membrane</keyword>
<dbReference type="EMBL" id="OCTY01000002">
    <property type="protein sequence ID" value="SOJ54628.1"/>
    <property type="molecule type" value="Genomic_DNA"/>
</dbReference>
<keyword evidence="1" id="KW-0812">Transmembrane</keyword>
<gene>
    <name evidence="2" type="ORF">MSIMFB_02121</name>
</gene>
<organism evidence="2 3">
    <name type="scientific">Mycobacterium simulans</name>
    <dbReference type="NCBI Taxonomy" id="627089"/>
    <lineage>
        <taxon>Bacteria</taxon>
        <taxon>Bacillati</taxon>
        <taxon>Actinomycetota</taxon>
        <taxon>Actinomycetes</taxon>
        <taxon>Mycobacteriales</taxon>
        <taxon>Mycobacteriaceae</taxon>
        <taxon>Mycobacterium</taxon>
    </lineage>
</organism>
<evidence type="ECO:0000256" key="1">
    <source>
        <dbReference type="SAM" id="Phobius"/>
    </source>
</evidence>
<dbReference type="AlphaFoldDB" id="A0A7Z7N9D3"/>
<keyword evidence="1" id="KW-1133">Transmembrane helix</keyword>
<name>A0A7Z7N9D3_9MYCO</name>
<protein>
    <submittedName>
        <fullName evidence="2">Uncharacterized protein</fullName>
    </submittedName>
</protein>
<reference evidence="2 3" key="1">
    <citation type="submission" date="2017-10" db="EMBL/GenBank/DDBJ databases">
        <authorList>
            <consortium name="Urmite Genomes"/>
        </authorList>
    </citation>
    <scope>NUCLEOTIDE SEQUENCE [LARGE SCALE GENOMIC DNA]</scope>
    <source>
        <strain evidence="2 3">FB-527</strain>
    </source>
</reference>
<evidence type="ECO:0000313" key="3">
    <source>
        <dbReference type="Proteomes" id="UP000554965"/>
    </source>
</evidence>
<comment type="caution">
    <text evidence="2">The sequence shown here is derived from an EMBL/GenBank/DDBJ whole genome shotgun (WGS) entry which is preliminary data.</text>
</comment>
<sequence>MLMVLLIAFGTMQLAWMLAATVLIWLEKVAFVRELASLTKSLRWATVR</sequence>
<evidence type="ECO:0000313" key="2">
    <source>
        <dbReference type="EMBL" id="SOJ54628.1"/>
    </source>
</evidence>
<accession>A0A7Z7N9D3</accession>
<dbReference type="Proteomes" id="UP000554965">
    <property type="component" value="Unassembled WGS sequence"/>
</dbReference>
<proteinExistence type="predicted"/>
<keyword evidence="3" id="KW-1185">Reference proteome</keyword>
<feature type="transmembrane region" description="Helical" evidence="1">
    <location>
        <begin position="6"/>
        <end position="26"/>
    </location>
</feature>